<evidence type="ECO:0000256" key="3">
    <source>
        <dbReference type="ARBA" id="ARBA00022833"/>
    </source>
</evidence>
<feature type="compositionally biased region" description="Low complexity" evidence="5">
    <location>
        <begin position="155"/>
        <end position="172"/>
    </location>
</feature>
<keyword evidence="1" id="KW-0479">Metal-binding</keyword>
<evidence type="ECO:0000256" key="2">
    <source>
        <dbReference type="ARBA" id="ARBA00022771"/>
    </source>
</evidence>
<dbReference type="Proteomes" id="UP000652761">
    <property type="component" value="Unassembled WGS sequence"/>
</dbReference>
<dbReference type="GO" id="GO:0008270">
    <property type="term" value="F:zinc ion binding"/>
    <property type="evidence" value="ECO:0007669"/>
    <property type="project" value="UniProtKB-KW"/>
</dbReference>
<reference evidence="7" key="1">
    <citation type="submission" date="2017-07" db="EMBL/GenBank/DDBJ databases">
        <title>Taro Niue Genome Assembly and Annotation.</title>
        <authorList>
            <person name="Atibalentja N."/>
            <person name="Keating K."/>
            <person name="Fields C.J."/>
        </authorList>
    </citation>
    <scope>NUCLEOTIDE SEQUENCE</scope>
    <source>
        <strain evidence="7">Niue_2</strain>
        <tissue evidence="7">Leaf</tissue>
    </source>
</reference>
<dbReference type="PROSITE" id="PS50808">
    <property type="entry name" value="ZF_BED"/>
    <property type="match status" value="1"/>
</dbReference>
<evidence type="ECO:0000259" key="6">
    <source>
        <dbReference type="PROSITE" id="PS50808"/>
    </source>
</evidence>
<comment type="caution">
    <text evidence="7">The sequence shown here is derived from an EMBL/GenBank/DDBJ whole genome shotgun (WGS) entry which is preliminary data.</text>
</comment>
<dbReference type="InterPro" id="IPR003656">
    <property type="entry name" value="Znf_BED"/>
</dbReference>
<dbReference type="EMBL" id="NMUH01003276">
    <property type="protein sequence ID" value="MQM04753.1"/>
    <property type="molecule type" value="Genomic_DNA"/>
</dbReference>
<name>A0A843W0W2_COLES</name>
<evidence type="ECO:0000256" key="1">
    <source>
        <dbReference type="ARBA" id="ARBA00022723"/>
    </source>
</evidence>
<dbReference type="PANTHER" id="PTHR46951">
    <property type="entry name" value="BED-TYPE DOMAIN-CONTAINING PROTEIN"/>
    <property type="match status" value="1"/>
</dbReference>
<feature type="non-terminal residue" evidence="7">
    <location>
        <position position="1"/>
    </location>
</feature>
<dbReference type="Pfam" id="PF02892">
    <property type="entry name" value="zf-BED"/>
    <property type="match status" value="1"/>
</dbReference>
<gene>
    <name evidence="7" type="ORF">Taro_037557</name>
</gene>
<dbReference type="AlphaFoldDB" id="A0A843W0W2"/>
<protein>
    <recommendedName>
        <fullName evidence="6">BED-type domain-containing protein</fullName>
    </recommendedName>
</protein>
<accession>A0A843W0W2</accession>
<dbReference type="OrthoDB" id="1741262at2759"/>
<feature type="region of interest" description="Disordered" evidence="5">
    <location>
        <begin position="154"/>
        <end position="176"/>
    </location>
</feature>
<feature type="domain" description="BED-type" evidence="6">
    <location>
        <begin position="18"/>
        <end position="74"/>
    </location>
</feature>
<evidence type="ECO:0000256" key="5">
    <source>
        <dbReference type="SAM" id="MobiDB-lite"/>
    </source>
</evidence>
<evidence type="ECO:0000313" key="8">
    <source>
        <dbReference type="Proteomes" id="UP000652761"/>
    </source>
</evidence>
<dbReference type="GO" id="GO:0003677">
    <property type="term" value="F:DNA binding"/>
    <property type="evidence" value="ECO:0007669"/>
    <property type="project" value="InterPro"/>
</dbReference>
<keyword evidence="2 4" id="KW-0863">Zinc-finger</keyword>
<sequence length="231" mass="25862">MAAEGGAAPAPQSSSNPPSADPAWAHGTVVDMTRRKVQCKYCNRVLSSGVWHLKQHLAGIKGEVAPCSRVSAEVRIQFCQYMKEKETSKVNITRRRQEIREELSVPSRRSVDVIHLSRGRQTIDLDDDEEEQFRRASQASRRSFTEEDYLRRTGQHLGQGSGHESSGQGSSSAGMCTNIPEVSVDILRDEDPRVGPLDPFLTRWREKQPSISAAFKNLKICKEKIGRETSR</sequence>
<feature type="region of interest" description="Disordered" evidence="5">
    <location>
        <begin position="129"/>
        <end position="148"/>
    </location>
</feature>
<keyword evidence="8" id="KW-1185">Reference proteome</keyword>
<feature type="region of interest" description="Disordered" evidence="5">
    <location>
        <begin position="1"/>
        <end position="25"/>
    </location>
</feature>
<proteinExistence type="predicted"/>
<organism evidence="7 8">
    <name type="scientific">Colocasia esculenta</name>
    <name type="common">Wild taro</name>
    <name type="synonym">Arum esculentum</name>
    <dbReference type="NCBI Taxonomy" id="4460"/>
    <lineage>
        <taxon>Eukaryota</taxon>
        <taxon>Viridiplantae</taxon>
        <taxon>Streptophyta</taxon>
        <taxon>Embryophyta</taxon>
        <taxon>Tracheophyta</taxon>
        <taxon>Spermatophyta</taxon>
        <taxon>Magnoliopsida</taxon>
        <taxon>Liliopsida</taxon>
        <taxon>Araceae</taxon>
        <taxon>Aroideae</taxon>
        <taxon>Colocasieae</taxon>
        <taxon>Colocasia</taxon>
    </lineage>
</organism>
<dbReference type="PANTHER" id="PTHR46951:SF2">
    <property type="entry name" value="BED-TYPE DOMAIN-CONTAINING PROTEIN"/>
    <property type="match status" value="1"/>
</dbReference>
<keyword evidence="3" id="KW-0862">Zinc</keyword>
<evidence type="ECO:0000256" key="4">
    <source>
        <dbReference type="PROSITE-ProRule" id="PRU00027"/>
    </source>
</evidence>
<evidence type="ECO:0000313" key="7">
    <source>
        <dbReference type="EMBL" id="MQM04753.1"/>
    </source>
</evidence>